<dbReference type="EMBL" id="BAAABU010000026">
    <property type="protein sequence ID" value="GAA0257938.1"/>
    <property type="molecule type" value="Genomic_DNA"/>
</dbReference>
<keyword evidence="9" id="KW-1185">Reference proteome</keyword>
<dbReference type="PANTHER" id="PTHR30173:SF36">
    <property type="entry name" value="ECF RNA POLYMERASE SIGMA FACTOR SIGJ"/>
    <property type="match status" value="1"/>
</dbReference>
<dbReference type="InterPro" id="IPR036388">
    <property type="entry name" value="WH-like_DNA-bd_sf"/>
</dbReference>
<evidence type="ECO:0000259" key="7">
    <source>
        <dbReference type="Pfam" id="PF08281"/>
    </source>
</evidence>
<dbReference type="CDD" id="cd06171">
    <property type="entry name" value="Sigma70_r4"/>
    <property type="match status" value="1"/>
</dbReference>
<gene>
    <name evidence="8" type="ORF">GCM10010492_68650</name>
</gene>
<keyword evidence="3" id="KW-0805">Transcription regulation</keyword>
<evidence type="ECO:0000313" key="9">
    <source>
        <dbReference type="Proteomes" id="UP001500416"/>
    </source>
</evidence>
<sequence length="322" mass="35680">MREDFQREAERHRRELVAHCYRMLGSVDDAEDVVQETYLRAWRALDDFEGRSSLRVWLYRIATNACLTALTHHSRRVLPSGLVEPTTDPHRPVVFAGPGVRWLQPLPDALVTSDEDDPATVAAMRDSIRLALIASLQHLPPRQRAVLLLRDVLAFTAPETAEVLDMTVDAVKSALRRARTRLAEVNPATRPEEPTGDRARELLRRYLDAFEHSDAAALRDLLRADAALEMIPATTWFSGKATCAPYLAAHAVESPGDWEMRPIRVNGGHGAVSHLRGEPFAVVVLTLAEDGIARITLFGDPVLDASVRRACAATAARPRRTG</sequence>
<accession>A0ABP3EBC9</accession>
<dbReference type="Pfam" id="PF04542">
    <property type="entry name" value="Sigma70_r2"/>
    <property type="match status" value="1"/>
</dbReference>
<dbReference type="SUPFAM" id="SSF88946">
    <property type="entry name" value="Sigma2 domain of RNA polymerase sigma factors"/>
    <property type="match status" value="1"/>
</dbReference>
<evidence type="ECO:0000313" key="8">
    <source>
        <dbReference type="EMBL" id="GAA0257938.1"/>
    </source>
</evidence>
<dbReference type="InterPro" id="IPR032710">
    <property type="entry name" value="NTF2-like_dom_sf"/>
</dbReference>
<dbReference type="InterPro" id="IPR013249">
    <property type="entry name" value="RNA_pol_sigma70_r4_t2"/>
</dbReference>
<dbReference type="Pfam" id="PF08281">
    <property type="entry name" value="Sigma70_r4_2"/>
    <property type="match status" value="1"/>
</dbReference>
<dbReference type="InterPro" id="IPR052704">
    <property type="entry name" value="ECF_Sigma-70_Domain"/>
</dbReference>
<dbReference type="SUPFAM" id="SSF88659">
    <property type="entry name" value="Sigma3 and sigma4 domains of RNA polymerase sigma factors"/>
    <property type="match status" value="1"/>
</dbReference>
<dbReference type="InterPro" id="IPR007627">
    <property type="entry name" value="RNA_pol_sigma70_r2"/>
</dbReference>
<feature type="domain" description="RNA polymerase sigma factor 70 region 4 type 2" evidence="7">
    <location>
        <begin position="130"/>
        <end position="182"/>
    </location>
</feature>
<keyword evidence="5" id="KW-0804">Transcription</keyword>
<dbReference type="Gene3D" id="1.10.1740.10">
    <property type="match status" value="1"/>
</dbReference>
<dbReference type="InterPro" id="IPR014284">
    <property type="entry name" value="RNA_pol_sigma-70_dom"/>
</dbReference>
<comment type="subunit">
    <text evidence="2">Interacts transiently with the RNA polymerase catalytic core formed by RpoA, RpoB, RpoC and RpoZ (2 alpha, 1 beta, 1 beta' and 1 omega subunit) to form the RNA polymerase holoenzyme that can initiate transcription.</text>
</comment>
<evidence type="ECO:0000256" key="3">
    <source>
        <dbReference type="ARBA" id="ARBA00023015"/>
    </source>
</evidence>
<dbReference type="Proteomes" id="UP001500416">
    <property type="component" value="Unassembled WGS sequence"/>
</dbReference>
<evidence type="ECO:0000256" key="2">
    <source>
        <dbReference type="ARBA" id="ARBA00011344"/>
    </source>
</evidence>
<dbReference type="InterPro" id="IPR014305">
    <property type="entry name" value="RNA_pol_sigma-G_actinobac"/>
</dbReference>
<dbReference type="Gene3D" id="1.10.10.10">
    <property type="entry name" value="Winged helix-like DNA-binding domain superfamily/Winged helix DNA-binding domain"/>
    <property type="match status" value="1"/>
</dbReference>
<dbReference type="SUPFAM" id="SSF54427">
    <property type="entry name" value="NTF2-like"/>
    <property type="match status" value="1"/>
</dbReference>
<protein>
    <submittedName>
        <fullName evidence="8">Sigma-70 family RNA polymerase sigma factor</fullName>
    </submittedName>
</protein>
<comment type="similarity">
    <text evidence="1">Belongs to the sigma-70 factor family. ECF subfamily.</text>
</comment>
<dbReference type="InterPro" id="IPR013324">
    <property type="entry name" value="RNA_pol_sigma_r3/r4-like"/>
</dbReference>
<dbReference type="NCBIfam" id="NF006089">
    <property type="entry name" value="PRK08241.1"/>
    <property type="match status" value="1"/>
</dbReference>
<reference evidence="9" key="1">
    <citation type="journal article" date="2019" name="Int. J. Syst. Evol. Microbiol.">
        <title>The Global Catalogue of Microorganisms (GCM) 10K type strain sequencing project: providing services to taxonomists for standard genome sequencing and annotation.</title>
        <authorList>
            <consortium name="The Broad Institute Genomics Platform"/>
            <consortium name="The Broad Institute Genome Sequencing Center for Infectious Disease"/>
            <person name="Wu L."/>
            <person name="Ma J."/>
        </authorList>
    </citation>
    <scope>NUCLEOTIDE SEQUENCE [LARGE SCALE GENOMIC DNA]</scope>
    <source>
        <strain evidence="9">JCM 3380</strain>
    </source>
</reference>
<dbReference type="NCBIfam" id="TIGR02960">
    <property type="entry name" value="SigX5"/>
    <property type="match status" value="1"/>
</dbReference>
<dbReference type="Gene3D" id="3.10.450.50">
    <property type="match status" value="1"/>
</dbReference>
<dbReference type="PANTHER" id="PTHR30173">
    <property type="entry name" value="SIGMA 19 FACTOR"/>
    <property type="match status" value="1"/>
</dbReference>
<evidence type="ECO:0000256" key="4">
    <source>
        <dbReference type="ARBA" id="ARBA00023082"/>
    </source>
</evidence>
<dbReference type="NCBIfam" id="TIGR02937">
    <property type="entry name" value="sigma70-ECF"/>
    <property type="match status" value="1"/>
</dbReference>
<dbReference type="InterPro" id="IPR013325">
    <property type="entry name" value="RNA_pol_sigma_r2"/>
</dbReference>
<name>A0ABP3EBC9_9PSEU</name>
<evidence type="ECO:0000256" key="5">
    <source>
        <dbReference type="ARBA" id="ARBA00023163"/>
    </source>
</evidence>
<proteinExistence type="inferred from homology"/>
<evidence type="ECO:0000256" key="1">
    <source>
        <dbReference type="ARBA" id="ARBA00010641"/>
    </source>
</evidence>
<feature type="domain" description="RNA polymerase sigma-70 region 2" evidence="6">
    <location>
        <begin position="10"/>
        <end position="75"/>
    </location>
</feature>
<keyword evidence="4" id="KW-0731">Sigma factor</keyword>
<evidence type="ECO:0000259" key="6">
    <source>
        <dbReference type="Pfam" id="PF04542"/>
    </source>
</evidence>
<dbReference type="RefSeq" id="WP_343938862.1">
    <property type="nucleotide sequence ID" value="NZ_BAAABU010000026.1"/>
</dbReference>
<comment type="caution">
    <text evidence="8">The sequence shown here is derived from an EMBL/GenBank/DDBJ whole genome shotgun (WGS) entry which is preliminary data.</text>
</comment>
<organism evidence="8 9">
    <name type="scientific">Saccharothrix mutabilis subsp. mutabilis</name>
    <dbReference type="NCBI Taxonomy" id="66855"/>
    <lineage>
        <taxon>Bacteria</taxon>
        <taxon>Bacillati</taxon>
        <taxon>Actinomycetota</taxon>
        <taxon>Actinomycetes</taxon>
        <taxon>Pseudonocardiales</taxon>
        <taxon>Pseudonocardiaceae</taxon>
        <taxon>Saccharothrix</taxon>
    </lineage>
</organism>